<name>A0ABV0UT38_9TELE</name>
<dbReference type="EMBL" id="JAHRIQ010081454">
    <property type="protein sequence ID" value="MEQ2247118.1"/>
    <property type="molecule type" value="Genomic_DNA"/>
</dbReference>
<evidence type="ECO:0000313" key="2">
    <source>
        <dbReference type="Proteomes" id="UP001482620"/>
    </source>
</evidence>
<dbReference type="Proteomes" id="UP001482620">
    <property type="component" value="Unassembled WGS sequence"/>
</dbReference>
<comment type="caution">
    <text evidence="1">The sequence shown here is derived from an EMBL/GenBank/DDBJ whole genome shotgun (WGS) entry which is preliminary data.</text>
</comment>
<accession>A0ABV0UT38</accession>
<evidence type="ECO:0000313" key="1">
    <source>
        <dbReference type="EMBL" id="MEQ2247118.1"/>
    </source>
</evidence>
<sequence length="68" mass="7589">MVKAVFILTDRLSSWVPVCMYRNTGDAILGPKTTPWEERRLPATHCQSVPLSGLPEPDLAFCVELCLD</sequence>
<organism evidence="1 2">
    <name type="scientific">Ilyodon furcidens</name>
    <name type="common">goldbreast splitfin</name>
    <dbReference type="NCBI Taxonomy" id="33524"/>
    <lineage>
        <taxon>Eukaryota</taxon>
        <taxon>Metazoa</taxon>
        <taxon>Chordata</taxon>
        <taxon>Craniata</taxon>
        <taxon>Vertebrata</taxon>
        <taxon>Euteleostomi</taxon>
        <taxon>Actinopterygii</taxon>
        <taxon>Neopterygii</taxon>
        <taxon>Teleostei</taxon>
        <taxon>Neoteleostei</taxon>
        <taxon>Acanthomorphata</taxon>
        <taxon>Ovalentaria</taxon>
        <taxon>Atherinomorphae</taxon>
        <taxon>Cyprinodontiformes</taxon>
        <taxon>Goodeidae</taxon>
        <taxon>Ilyodon</taxon>
    </lineage>
</organism>
<reference evidence="1 2" key="1">
    <citation type="submission" date="2021-06" db="EMBL/GenBank/DDBJ databases">
        <authorList>
            <person name="Palmer J.M."/>
        </authorList>
    </citation>
    <scope>NUCLEOTIDE SEQUENCE [LARGE SCALE GENOMIC DNA]</scope>
    <source>
        <strain evidence="2">if_2019</strain>
        <tissue evidence="1">Muscle</tissue>
    </source>
</reference>
<gene>
    <name evidence="1" type="ORF">ILYODFUR_005937</name>
</gene>
<keyword evidence="2" id="KW-1185">Reference proteome</keyword>
<proteinExistence type="predicted"/>
<protein>
    <submittedName>
        <fullName evidence="1">Uncharacterized protein</fullName>
    </submittedName>
</protein>